<organism evidence="1 2">
    <name type="scientific">Vararia minispora EC-137</name>
    <dbReference type="NCBI Taxonomy" id="1314806"/>
    <lineage>
        <taxon>Eukaryota</taxon>
        <taxon>Fungi</taxon>
        <taxon>Dikarya</taxon>
        <taxon>Basidiomycota</taxon>
        <taxon>Agaricomycotina</taxon>
        <taxon>Agaricomycetes</taxon>
        <taxon>Russulales</taxon>
        <taxon>Lachnocladiaceae</taxon>
        <taxon>Vararia</taxon>
    </lineage>
</organism>
<protein>
    <submittedName>
        <fullName evidence="1">ABC1-domain-containing protein</fullName>
    </submittedName>
</protein>
<dbReference type="Proteomes" id="UP000814128">
    <property type="component" value="Unassembled WGS sequence"/>
</dbReference>
<reference evidence="1" key="2">
    <citation type="journal article" date="2022" name="New Phytol.">
        <title>Evolutionary transition to the ectomycorrhizal habit in the genomes of a hyperdiverse lineage of mushroom-forming fungi.</title>
        <authorList>
            <person name="Looney B."/>
            <person name="Miyauchi S."/>
            <person name="Morin E."/>
            <person name="Drula E."/>
            <person name="Courty P.E."/>
            <person name="Kohler A."/>
            <person name="Kuo A."/>
            <person name="LaButti K."/>
            <person name="Pangilinan J."/>
            <person name="Lipzen A."/>
            <person name="Riley R."/>
            <person name="Andreopoulos W."/>
            <person name="He G."/>
            <person name="Johnson J."/>
            <person name="Nolan M."/>
            <person name="Tritt A."/>
            <person name="Barry K.W."/>
            <person name="Grigoriev I.V."/>
            <person name="Nagy L.G."/>
            <person name="Hibbett D."/>
            <person name="Henrissat B."/>
            <person name="Matheny P.B."/>
            <person name="Labbe J."/>
            <person name="Martin F.M."/>
        </authorList>
    </citation>
    <scope>NUCLEOTIDE SEQUENCE</scope>
    <source>
        <strain evidence="1">EC-137</strain>
    </source>
</reference>
<gene>
    <name evidence="1" type="ORF">K488DRAFT_39926</name>
</gene>
<sequence length="611" mass="69236">MIFSGLQVRQLWLANTSRAFATARSHTYLHPPRPSRLVKYVRRSAYVGATIGTAYLADRELFASTVTRNLRTLYTCAIIALDYKLNFTPEKSDEIQNLHARVAKRLLHLFTSNGGLYIKFGQAIGANAALLPKPMQEQFSRLFDDAPQLSYNAIARVLSAEFGGRPVDGPGGLFANFERTAVASASIAQVHRARTHDGHDVAVKIQKPAVAQQMEPDLAVFALVMRAYEWFFELPAYFVVDYISDHLRQELDFEAEARNGQRTAALIAADKALAGRVHVPVVDTSLSTRRVLTTEWIDGVRMSDRESVMRLMGDISRLPEASHRDFKLKNRVPGWDGAPLRGGMRTVMRTMVELFGAQIFRWGWVHADPHPGNFLLRPHPLRPRESQLVLIDHGLYVQCSPKFMRQYAELWKGLLVGDMATVRDVATDWGIGAPDVFASATLLRPIRLGNSKRRSEKGKWPEGEEKPLSQYELSVKMKARLKSFLRDTDRMPKELVFIGRNMRMVQGNNQMFGSPVNRIKITSFAAADALPRSPSLSLSERVREYARRAVFYTVMLSIDAVFWAVKTREWISARWSRERKKVGFEDELERQMAAMMKAEYGIEVDPVMFEA</sequence>
<proteinExistence type="predicted"/>
<reference evidence="1" key="1">
    <citation type="submission" date="2021-02" db="EMBL/GenBank/DDBJ databases">
        <authorList>
            <consortium name="DOE Joint Genome Institute"/>
            <person name="Ahrendt S."/>
            <person name="Looney B.P."/>
            <person name="Miyauchi S."/>
            <person name="Morin E."/>
            <person name="Drula E."/>
            <person name="Courty P.E."/>
            <person name="Chicoki N."/>
            <person name="Fauchery L."/>
            <person name="Kohler A."/>
            <person name="Kuo A."/>
            <person name="Labutti K."/>
            <person name="Pangilinan J."/>
            <person name="Lipzen A."/>
            <person name="Riley R."/>
            <person name="Andreopoulos W."/>
            <person name="He G."/>
            <person name="Johnson J."/>
            <person name="Barry K.W."/>
            <person name="Grigoriev I.V."/>
            <person name="Nagy L."/>
            <person name="Hibbett D."/>
            <person name="Henrissat B."/>
            <person name="Matheny P.B."/>
            <person name="Labbe J."/>
            <person name="Martin F."/>
        </authorList>
    </citation>
    <scope>NUCLEOTIDE SEQUENCE</scope>
    <source>
        <strain evidence="1">EC-137</strain>
    </source>
</reference>
<keyword evidence="2" id="KW-1185">Reference proteome</keyword>
<comment type="caution">
    <text evidence="1">The sequence shown here is derived from an EMBL/GenBank/DDBJ whole genome shotgun (WGS) entry which is preliminary data.</text>
</comment>
<evidence type="ECO:0000313" key="2">
    <source>
        <dbReference type="Proteomes" id="UP000814128"/>
    </source>
</evidence>
<accession>A0ACB8QYT5</accession>
<name>A0ACB8QYT5_9AGAM</name>
<dbReference type="EMBL" id="MU273466">
    <property type="protein sequence ID" value="KAI0037004.1"/>
    <property type="molecule type" value="Genomic_DNA"/>
</dbReference>
<evidence type="ECO:0000313" key="1">
    <source>
        <dbReference type="EMBL" id="KAI0037004.1"/>
    </source>
</evidence>